<dbReference type="AlphaFoldDB" id="A0ABD5RZW6"/>
<proteinExistence type="predicted"/>
<protein>
    <submittedName>
        <fullName evidence="2">Uncharacterized protein</fullName>
    </submittedName>
</protein>
<feature type="compositionally biased region" description="Acidic residues" evidence="1">
    <location>
        <begin position="29"/>
        <end position="45"/>
    </location>
</feature>
<keyword evidence="3" id="KW-1185">Reference proteome</keyword>
<reference evidence="2 3" key="1">
    <citation type="journal article" date="2019" name="Int. J. Syst. Evol. Microbiol.">
        <title>The Global Catalogue of Microorganisms (GCM) 10K type strain sequencing project: providing services to taxonomists for standard genome sequencing and annotation.</title>
        <authorList>
            <consortium name="The Broad Institute Genomics Platform"/>
            <consortium name="The Broad Institute Genome Sequencing Center for Infectious Disease"/>
            <person name="Wu L."/>
            <person name="Ma J."/>
        </authorList>
    </citation>
    <scope>NUCLEOTIDE SEQUENCE [LARGE SCALE GENOMIC DNA]</scope>
    <source>
        <strain evidence="2 3">NBRC 111368</strain>
    </source>
</reference>
<accession>A0ABD5RZW6</accession>
<evidence type="ECO:0000313" key="3">
    <source>
        <dbReference type="Proteomes" id="UP001596328"/>
    </source>
</evidence>
<comment type="caution">
    <text evidence="2">The sequence shown here is derived from an EMBL/GenBank/DDBJ whole genome shotgun (WGS) entry which is preliminary data.</text>
</comment>
<name>A0ABD5RZW6_9EURY</name>
<gene>
    <name evidence="2" type="ORF">ACFQE1_10550</name>
</gene>
<feature type="region of interest" description="Disordered" evidence="1">
    <location>
        <begin position="1"/>
        <end position="45"/>
    </location>
</feature>
<evidence type="ECO:0000256" key="1">
    <source>
        <dbReference type="SAM" id="MobiDB-lite"/>
    </source>
</evidence>
<organism evidence="2 3">
    <name type="scientific">Halobium palmae</name>
    <dbReference type="NCBI Taxonomy" id="1776492"/>
    <lineage>
        <taxon>Archaea</taxon>
        <taxon>Methanobacteriati</taxon>
        <taxon>Methanobacteriota</taxon>
        <taxon>Stenosarchaea group</taxon>
        <taxon>Halobacteria</taxon>
        <taxon>Halobacteriales</taxon>
        <taxon>Haloferacaceae</taxon>
        <taxon>Halobium</taxon>
    </lineage>
</organism>
<dbReference type="EMBL" id="JBHSWU010000284">
    <property type="protein sequence ID" value="MFC6724802.1"/>
    <property type="molecule type" value="Genomic_DNA"/>
</dbReference>
<evidence type="ECO:0000313" key="2">
    <source>
        <dbReference type="EMBL" id="MFC6724802.1"/>
    </source>
</evidence>
<sequence length="66" mass="6925">MIALGQREVAHPAEDDDEREGREGGDPLEVPDDGEPGGQVAEDEAGSLGEGLLFVLVGRVGVELIR</sequence>
<dbReference type="Proteomes" id="UP001596328">
    <property type="component" value="Unassembled WGS sequence"/>
</dbReference>
<feature type="compositionally biased region" description="Basic and acidic residues" evidence="1">
    <location>
        <begin position="8"/>
        <end position="25"/>
    </location>
</feature>